<proteinExistence type="predicted"/>
<keyword evidence="2" id="KW-1185">Reference proteome</keyword>
<evidence type="ECO:0000313" key="1">
    <source>
        <dbReference type="EMBL" id="KAK9736305.1"/>
    </source>
</evidence>
<dbReference type="Proteomes" id="UP001458880">
    <property type="component" value="Unassembled WGS sequence"/>
</dbReference>
<dbReference type="EMBL" id="JASPKY010000115">
    <property type="protein sequence ID" value="KAK9736305.1"/>
    <property type="molecule type" value="Genomic_DNA"/>
</dbReference>
<protein>
    <submittedName>
        <fullName evidence="1">Uncharacterized protein</fullName>
    </submittedName>
</protein>
<gene>
    <name evidence="1" type="ORF">QE152_g12561</name>
</gene>
<organism evidence="1 2">
    <name type="scientific">Popillia japonica</name>
    <name type="common">Japanese beetle</name>
    <dbReference type="NCBI Taxonomy" id="7064"/>
    <lineage>
        <taxon>Eukaryota</taxon>
        <taxon>Metazoa</taxon>
        <taxon>Ecdysozoa</taxon>
        <taxon>Arthropoda</taxon>
        <taxon>Hexapoda</taxon>
        <taxon>Insecta</taxon>
        <taxon>Pterygota</taxon>
        <taxon>Neoptera</taxon>
        <taxon>Endopterygota</taxon>
        <taxon>Coleoptera</taxon>
        <taxon>Polyphaga</taxon>
        <taxon>Scarabaeiformia</taxon>
        <taxon>Scarabaeidae</taxon>
        <taxon>Rutelinae</taxon>
        <taxon>Popillia</taxon>
    </lineage>
</organism>
<accession>A0AAW1LI63</accession>
<evidence type="ECO:0000313" key="2">
    <source>
        <dbReference type="Proteomes" id="UP001458880"/>
    </source>
</evidence>
<reference evidence="1 2" key="1">
    <citation type="journal article" date="2024" name="BMC Genomics">
        <title>De novo assembly and annotation of Popillia japonica's genome with initial clues to its potential as an invasive pest.</title>
        <authorList>
            <person name="Cucini C."/>
            <person name="Boschi S."/>
            <person name="Funari R."/>
            <person name="Cardaioli E."/>
            <person name="Iannotti N."/>
            <person name="Marturano G."/>
            <person name="Paoli F."/>
            <person name="Bruttini M."/>
            <person name="Carapelli A."/>
            <person name="Frati F."/>
            <person name="Nardi F."/>
        </authorList>
    </citation>
    <scope>NUCLEOTIDE SEQUENCE [LARGE SCALE GENOMIC DNA]</scope>
    <source>
        <strain evidence="1">DMR45628</strain>
    </source>
</reference>
<comment type="caution">
    <text evidence="1">The sequence shown here is derived from an EMBL/GenBank/DDBJ whole genome shotgun (WGS) entry which is preliminary data.</text>
</comment>
<dbReference type="AlphaFoldDB" id="A0AAW1LI63"/>
<name>A0AAW1LI63_POPJA</name>
<sequence length="166" mass="19478">MPPDRVFGRSEKIMQKQEKMLSPQGYYDIFSQNSTVLQNDKEWKIMQKQEKMLSPQGYYDIFSQNSTVLQNDKEWIVEDFKTLSRRMLTEEEGAFYKKALSLVNQNIVDDTIEENVDDSENVTYLLKHLQLTEEEGAFYKKALSLVNQNIVDDTIEENVDDSEPFL</sequence>